<dbReference type="InterPro" id="IPR000412">
    <property type="entry name" value="ABC_2_transport"/>
</dbReference>
<gene>
    <name evidence="7" type="primary">ycf38</name>
</gene>
<dbReference type="GO" id="GO:0043190">
    <property type="term" value="C:ATP-binding cassette (ABC) transporter complex"/>
    <property type="evidence" value="ECO:0007669"/>
    <property type="project" value="InterPro"/>
</dbReference>
<evidence type="ECO:0000313" key="7">
    <source>
        <dbReference type="EMBL" id="ARO91124.1"/>
    </source>
</evidence>
<dbReference type="Pfam" id="PF01061">
    <property type="entry name" value="ABC2_membrane"/>
    <property type="match status" value="1"/>
</dbReference>
<evidence type="ECO:0000256" key="5">
    <source>
        <dbReference type="SAM" id="Phobius"/>
    </source>
</evidence>
<dbReference type="AlphaFoldDB" id="A0A1X9PUF3"/>
<feature type="domain" description="ABC transmembrane type-2" evidence="6">
    <location>
        <begin position="56"/>
        <end position="298"/>
    </location>
</feature>
<keyword evidence="3 5" id="KW-1133">Transmembrane helix</keyword>
<evidence type="ECO:0000259" key="6">
    <source>
        <dbReference type="PROSITE" id="PS51012"/>
    </source>
</evidence>
<feature type="transmembrane region" description="Helical" evidence="5">
    <location>
        <begin position="136"/>
        <end position="162"/>
    </location>
</feature>
<reference evidence="7" key="1">
    <citation type="submission" date="2017-03" db="EMBL/GenBank/DDBJ databases">
        <title>The new red algal subphylum Proteorhodophytina comprises the largest and most divergent plastid genomes known.</title>
        <authorList>
            <person name="Munoz-Gomez S.A."/>
            <person name="Mejia-Franco F.G."/>
            <person name="Durnin K."/>
            <person name="Morgan C."/>
            <person name="Grisdale C.J."/>
            <person name="Archibald J.M."/>
            <person name="Slamovits C.H."/>
        </authorList>
    </citation>
    <scope>NUCLEOTIDE SEQUENCE</scope>
    <source>
        <strain evidence="7">UTEX LB2060</strain>
    </source>
</reference>
<evidence type="ECO:0000256" key="4">
    <source>
        <dbReference type="ARBA" id="ARBA00023136"/>
    </source>
</evidence>
<feature type="transmembrane region" description="Helical" evidence="5">
    <location>
        <begin position="58"/>
        <end position="76"/>
    </location>
</feature>
<proteinExistence type="predicted"/>
<dbReference type="PROSITE" id="PS51012">
    <property type="entry name" value="ABC_TM2"/>
    <property type="match status" value="1"/>
</dbReference>
<dbReference type="InterPro" id="IPR047817">
    <property type="entry name" value="ABC2_TM_bact-type"/>
</dbReference>
<accession>A0A1X9PUF3</accession>
<dbReference type="EMBL" id="KY709211">
    <property type="protein sequence ID" value="ARO91124.1"/>
    <property type="molecule type" value="Genomic_DNA"/>
</dbReference>
<keyword evidence="4 5" id="KW-0472">Membrane</keyword>
<dbReference type="PIRSF" id="PIRSF006648">
    <property type="entry name" value="DrrB"/>
    <property type="match status" value="1"/>
</dbReference>
<name>A0A1X9PUF3_9RHOD</name>
<geneLocation type="chloroplast" evidence="7"/>
<organism evidence="7">
    <name type="scientific">Flintiella sanguinaria</name>
    <dbReference type="NCBI Taxonomy" id="101926"/>
    <lineage>
        <taxon>Eukaryota</taxon>
        <taxon>Rhodophyta</taxon>
        <taxon>Bangiophyceae</taxon>
        <taxon>Porphyridiales</taxon>
        <taxon>Porphyridiaceae</taxon>
        <taxon>Flintiella</taxon>
    </lineage>
</organism>
<dbReference type="PANTHER" id="PTHR43077">
    <property type="entry name" value="TRANSPORT PERMEASE YVFS-RELATED"/>
    <property type="match status" value="1"/>
</dbReference>
<feature type="transmembrane region" description="Helical" evidence="5">
    <location>
        <begin position="21"/>
        <end position="38"/>
    </location>
</feature>
<comment type="subcellular location">
    <subcellularLocation>
        <location evidence="1">Membrane</location>
        <topology evidence="1">Multi-pass membrane protein</topology>
    </subcellularLocation>
</comment>
<feature type="transmembrane region" description="Helical" evidence="5">
    <location>
        <begin position="230"/>
        <end position="253"/>
    </location>
</feature>
<dbReference type="GO" id="GO:0140359">
    <property type="term" value="F:ABC-type transporter activity"/>
    <property type="evidence" value="ECO:0007669"/>
    <property type="project" value="InterPro"/>
</dbReference>
<keyword evidence="2 5" id="KW-0812">Transmembrane</keyword>
<feature type="transmembrane region" description="Helical" evidence="5">
    <location>
        <begin position="174"/>
        <end position="198"/>
    </location>
</feature>
<evidence type="ECO:0000256" key="2">
    <source>
        <dbReference type="ARBA" id="ARBA00022692"/>
    </source>
</evidence>
<dbReference type="InterPro" id="IPR013525">
    <property type="entry name" value="ABC2_TM"/>
</dbReference>
<keyword evidence="7" id="KW-0934">Plastid</keyword>
<evidence type="ECO:0000256" key="1">
    <source>
        <dbReference type="ARBA" id="ARBA00004141"/>
    </source>
</evidence>
<feature type="transmembrane region" description="Helical" evidence="5">
    <location>
        <begin position="273"/>
        <end position="297"/>
    </location>
</feature>
<dbReference type="PANTHER" id="PTHR43077:SF10">
    <property type="entry name" value="TRANSPORT PERMEASE PROTEIN"/>
    <property type="match status" value="1"/>
</dbReference>
<feature type="transmembrane region" description="Helical" evidence="5">
    <location>
        <begin position="97"/>
        <end position="116"/>
    </location>
</feature>
<dbReference type="InterPro" id="IPR051328">
    <property type="entry name" value="T7SS_ABC-Transporter"/>
</dbReference>
<protein>
    <submittedName>
        <fullName evidence="7">ABC transporter</fullName>
    </submittedName>
</protein>
<feature type="transmembrane region" description="Helical" evidence="5">
    <location>
        <begin position="204"/>
        <end position="223"/>
    </location>
</feature>
<keyword evidence="7" id="KW-0150">Chloroplast</keyword>
<sequence>MTKISTLYQKNNYRNLLIPQIKLYYVNSLITIYKNLSIEVYGLTERLFIQVVRRSSTLIAGTIQPLLWLFLFGALFEKLPINALKSDINYGDFLNSGVIIFTAFSSALNAGLSIVFDREFGFLNRLLVYPLTSRLSILISSLIFVNIISLFQSICLICVTSIKNNQIINLKNLLFVILIVLFITIIVSLISLTLAFILPGHIELLAFILITNLPVLFCSTALAPLDFMPIWLKIIASSNPLTYAIEALRLIILDQDWFLGSYLFNSYFGNIKLINALFLLIKLDLLSILMTFLFFIYKYK</sequence>
<evidence type="ECO:0000256" key="3">
    <source>
        <dbReference type="ARBA" id="ARBA00022989"/>
    </source>
</evidence>